<feature type="transmembrane region" description="Helical" evidence="1">
    <location>
        <begin position="200"/>
        <end position="224"/>
    </location>
</feature>
<keyword evidence="1" id="KW-0812">Transmembrane</keyword>
<feature type="transmembrane region" description="Helical" evidence="1">
    <location>
        <begin position="28"/>
        <end position="53"/>
    </location>
</feature>
<comment type="caution">
    <text evidence="2">The sequence shown here is derived from an EMBL/GenBank/DDBJ whole genome shotgun (WGS) entry which is preliminary data.</text>
</comment>
<gene>
    <name evidence="2" type="ORF">GP644_22540</name>
</gene>
<organism evidence="2 3">
    <name type="scientific">Parasedimentitalea maritima</name>
    <dbReference type="NCBI Taxonomy" id="2578117"/>
    <lineage>
        <taxon>Bacteria</taxon>
        <taxon>Pseudomonadati</taxon>
        <taxon>Pseudomonadota</taxon>
        <taxon>Alphaproteobacteria</taxon>
        <taxon>Rhodobacterales</taxon>
        <taxon>Paracoccaceae</taxon>
        <taxon>Parasedimentitalea</taxon>
    </lineage>
</organism>
<accession>A0A6A4R6X9</accession>
<name>A0A6A4R6X9_9RHOB</name>
<keyword evidence="1" id="KW-0472">Membrane</keyword>
<feature type="transmembrane region" description="Helical" evidence="1">
    <location>
        <begin position="98"/>
        <end position="116"/>
    </location>
</feature>
<dbReference type="AlphaFoldDB" id="A0A6A4R6X9"/>
<proteinExistence type="predicted"/>
<dbReference type="Proteomes" id="UP000441586">
    <property type="component" value="Unassembled WGS sequence"/>
</dbReference>
<feature type="transmembrane region" description="Helical" evidence="1">
    <location>
        <begin position="74"/>
        <end position="92"/>
    </location>
</feature>
<dbReference type="EMBL" id="WSFO01000020">
    <property type="protein sequence ID" value="KAE9625497.1"/>
    <property type="molecule type" value="Genomic_DNA"/>
</dbReference>
<protein>
    <submittedName>
        <fullName evidence="2">Uncharacterized protein</fullName>
    </submittedName>
</protein>
<evidence type="ECO:0000256" key="1">
    <source>
        <dbReference type="SAM" id="Phobius"/>
    </source>
</evidence>
<evidence type="ECO:0000313" key="2">
    <source>
        <dbReference type="EMBL" id="KAE9625497.1"/>
    </source>
</evidence>
<reference evidence="2 3" key="1">
    <citation type="submission" date="2019-12" db="EMBL/GenBank/DDBJ databases">
        <authorList>
            <person name="Zhang Y.-J."/>
        </authorList>
    </citation>
    <scope>NUCLEOTIDE SEQUENCE [LARGE SCALE GENOMIC DNA]</scope>
    <source>
        <strain evidence="2 3">H18S-6</strain>
    </source>
</reference>
<evidence type="ECO:0000313" key="3">
    <source>
        <dbReference type="Proteomes" id="UP000441586"/>
    </source>
</evidence>
<keyword evidence="1" id="KW-1133">Transmembrane helix</keyword>
<dbReference type="RefSeq" id="WP_158981707.1">
    <property type="nucleotide sequence ID" value="NZ_WSFO01000020.1"/>
</dbReference>
<sequence>MFEKFCSTFYYDEDRPRRVEGNKDNESFIATFSFAVIYLLWCLSLIEIFKGIAVKRHPSNKRKSRANAIDFHTLVKWLVVLFFLVCPGVLGWKASTIILIYFLFMNLFSYFYYHLWKYEPSTSEKPEVLHARATRRFVLFALSFLYSIIGFAAFFRGPWGAHIWFFECSMEKASIVDALAASAANAFTFTPGQFVPMTEFGFALLTAQVFYSFVFLAIILAVSLPARP</sequence>
<feature type="transmembrane region" description="Helical" evidence="1">
    <location>
        <begin position="137"/>
        <end position="155"/>
    </location>
</feature>